<keyword evidence="3 8" id="KW-1134">Transmembrane beta strand</keyword>
<dbReference type="Gene3D" id="2.40.170.20">
    <property type="entry name" value="TonB-dependent receptor, beta-barrel domain"/>
    <property type="match status" value="1"/>
</dbReference>
<sequence>MKNTRTAALRALLLASVTITAQPAFAQETARGGDLHDETSAQIVVTAQFVDRLDILAGTSTLSGAELDQSIRPQIGDSLTQLPGVSATSFSPGASRPVLRGFQGGRIAVLTDGIGSIDASNTSADHAVTIDPLTSYRIEVLRGPAALLFGSQAIGGAVNVFDRRIPREVPDEPVHFDGLATYSSAAEDRSIAGALDVPLTSRLVAHVDGSYRNSDDVEISGFTLAPELRAEQLAIAAEETEEGHFDEAEEALELANLRGTVPNSATETWTAGVGLALIDSWGSLGASVSFYDTNYGIPARPGAEHHHEEGDDDADEEGHEEEGPVTIDLHQVRADLRGELITGGGFLESVKLRLGYADYEHIEFEGDEIGTRFLVSGLEGRLELVQADRDGWRGVIGGQLYVRDFNAIGAEAFVPRNNTEQYGLFTVQEFEMGALGIEVAGRYEHTSVDAAPLAIDRSFNTFSGAVGLGFEVAPEVRVGANLSRTERAPTAEELFSDGPHIATQAYEIGNPNFDTEKSIGLEAYLRGDTGRFSFALTGFVSWFDDFIYDTATGLEEDELPVFQYFQNDATYYGFEAEATVLLAEAGSFRFNADLVTDYVHATIDSGGPVPRIPPLRVLTGLEAQSDHFDARVEAEWVSGQDRIAAFETPTDDFTLVNVSAAWRPWGSANGSAVFASVNNLFDVNARRHASFTKDFVPLTGIDFRVGVRTRF</sequence>
<dbReference type="EMBL" id="JACJVJ010000002">
    <property type="protein sequence ID" value="MBC2777716.1"/>
    <property type="molecule type" value="Genomic_DNA"/>
</dbReference>
<dbReference type="PANTHER" id="PTHR30069">
    <property type="entry name" value="TONB-DEPENDENT OUTER MEMBRANE RECEPTOR"/>
    <property type="match status" value="1"/>
</dbReference>
<organism evidence="14 15">
    <name type="scientific">Parasphingopyxis marina</name>
    <dbReference type="NCBI Taxonomy" id="2761622"/>
    <lineage>
        <taxon>Bacteria</taxon>
        <taxon>Pseudomonadati</taxon>
        <taxon>Pseudomonadota</taxon>
        <taxon>Alphaproteobacteria</taxon>
        <taxon>Sphingomonadales</taxon>
        <taxon>Sphingomonadaceae</taxon>
        <taxon>Parasphingopyxis</taxon>
    </lineage>
</organism>
<reference evidence="14 15" key="1">
    <citation type="submission" date="2020-08" db="EMBL/GenBank/DDBJ databases">
        <title>Draft genome sequence of Parasphingopyxis sp. GrpM-11.</title>
        <authorList>
            <person name="Oh J."/>
            <person name="Roh D.-H."/>
        </authorList>
    </citation>
    <scope>NUCLEOTIDE SEQUENCE [LARGE SCALE GENOMIC DNA]</scope>
    <source>
        <strain evidence="14 15">GrpM-11</strain>
    </source>
</reference>
<evidence type="ECO:0000256" key="7">
    <source>
        <dbReference type="ARBA" id="ARBA00023237"/>
    </source>
</evidence>
<evidence type="ECO:0000256" key="4">
    <source>
        <dbReference type="ARBA" id="ARBA00022692"/>
    </source>
</evidence>
<feature type="signal peptide" evidence="11">
    <location>
        <begin position="1"/>
        <end position="26"/>
    </location>
</feature>
<evidence type="ECO:0000256" key="3">
    <source>
        <dbReference type="ARBA" id="ARBA00022452"/>
    </source>
</evidence>
<dbReference type="InterPro" id="IPR036942">
    <property type="entry name" value="Beta-barrel_TonB_sf"/>
</dbReference>
<evidence type="ECO:0000256" key="8">
    <source>
        <dbReference type="PROSITE-ProRule" id="PRU01360"/>
    </source>
</evidence>
<evidence type="ECO:0000256" key="2">
    <source>
        <dbReference type="ARBA" id="ARBA00022448"/>
    </source>
</evidence>
<dbReference type="AlphaFoldDB" id="A0A842HX84"/>
<feature type="domain" description="TonB-dependent receptor plug" evidence="13">
    <location>
        <begin position="54"/>
        <end position="157"/>
    </location>
</feature>
<feature type="compositionally biased region" description="Acidic residues" evidence="10">
    <location>
        <begin position="310"/>
        <end position="320"/>
    </location>
</feature>
<comment type="caution">
    <text evidence="14">The sequence shown here is derived from an EMBL/GenBank/DDBJ whole genome shotgun (WGS) entry which is preliminary data.</text>
</comment>
<feature type="chain" id="PRO_5032483206" evidence="11">
    <location>
        <begin position="27"/>
        <end position="711"/>
    </location>
</feature>
<dbReference type="InterPro" id="IPR039426">
    <property type="entry name" value="TonB-dep_rcpt-like"/>
</dbReference>
<dbReference type="Proteomes" id="UP000564378">
    <property type="component" value="Unassembled WGS sequence"/>
</dbReference>
<gene>
    <name evidence="14" type="ORF">H6P80_08785</name>
</gene>
<accession>A0A842HX84</accession>
<evidence type="ECO:0000313" key="15">
    <source>
        <dbReference type="Proteomes" id="UP000564378"/>
    </source>
</evidence>
<dbReference type="RefSeq" id="WP_185801034.1">
    <property type="nucleotide sequence ID" value="NZ_JACJVJ010000002.1"/>
</dbReference>
<feature type="domain" description="TonB-dependent receptor-like beta-barrel" evidence="12">
    <location>
        <begin position="305"/>
        <end position="680"/>
    </location>
</feature>
<keyword evidence="14" id="KW-0675">Receptor</keyword>
<dbReference type="InterPro" id="IPR000531">
    <property type="entry name" value="Beta-barrel_TonB"/>
</dbReference>
<evidence type="ECO:0000256" key="9">
    <source>
        <dbReference type="RuleBase" id="RU003357"/>
    </source>
</evidence>
<name>A0A842HX84_9SPHN</name>
<evidence type="ECO:0000256" key="11">
    <source>
        <dbReference type="SAM" id="SignalP"/>
    </source>
</evidence>
<keyword evidence="4 8" id="KW-0812">Transmembrane</keyword>
<protein>
    <submittedName>
        <fullName evidence="14">TonB-dependent receptor</fullName>
    </submittedName>
</protein>
<dbReference type="InterPro" id="IPR012910">
    <property type="entry name" value="Plug_dom"/>
</dbReference>
<evidence type="ECO:0000256" key="6">
    <source>
        <dbReference type="ARBA" id="ARBA00023136"/>
    </source>
</evidence>
<keyword evidence="11" id="KW-0732">Signal</keyword>
<keyword evidence="6 8" id="KW-0472">Membrane</keyword>
<dbReference type="GO" id="GO:0044718">
    <property type="term" value="P:siderophore transmembrane transport"/>
    <property type="evidence" value="ECO:0007669"/>
    <property type="project" value="TreeGrafter"/>
</dbReference>
<feature type="region of interest" description="Disordered" evidence="10">
    <location>
        <begin position="299"/>
        <end position="322"/>
    </location>
</feature>
<comment type="similarity">
    <text evidence="8 9">Belongs to the TonB-dependent receptor family.</text>
</comment>
<dbReference type="Pfam" id="PF00593">
    <property type="entry name" value="TonB_dep_Rec_b-barrel"/>
    <property type="match status" value="1"/>
</dbReference>
<evidence type="ECO:0000259" key="12">
    <source>
        <dbReference type="Pfam" id="PF00593"/>
    </source>
</evidence>
<evidence type="ECO:0000256" key="5">
    <source>
        <dbReference type="ARBA" id="ARBA00023077"/>
    </source>
</evidence>
<evidence type="ECO:0000256" key="10">
    <source>
        <dbReference type="SAM" id="MobiDB-lite"/>
    </source>
</evidence>
<dbReference type="InterPro" id="IPR037066">
    <property type="entry name" value="Plug_dom_sf"/>
</dbReference>
<dbReference type="SUPFAM" id="SSF56935">
    <property type="entry name" value="Porins"/>
    <property type="match status" value="1"/>
</dbReference>
<keyword evidence="5 9" id="KW-0798">TonB box</keyword>
<comment type="subcellular location">
    <subcellularLocation>
        <location evidence="1 8">Cell outer membrane</location>
        <topology evidence="1 8">Multi-pass membrane protein</topology>
    </subcellularLocation>
</comment>
<keyword evidence="2 8" id="KW-0813">Transport</keyword>
<evidence type="ECO:0000259" key="13">
    <source>
        <dbReference type="Pfam" id="PF07715"/>
    </source>
</evidence>
<dbReference type="Pfam" id="PF07715">
    <property type="entry name" value="Plug"/>
    <property type="match status" value="1"/>
</dbReference>
<dbReference type="GO" id="GO:0009279">
    <property type="term" value="C:cell outer membrane"/>
    <property type="evidence" value="ECO:0007669"/>
    <property type="project" value="UniProtKB-SubCell"/>
</dbReference>
<dbReference type="GO" id="GO:0015344">
    <property type="term" value="F:siderophore uptake transmembrane transporter activity"/>
    <property type="evidence" value="ECO:0007669"/>
    <property type="project" value="TreeGrafter"/>
</dbReference>
<evidence type="ECO:0000313" key="14">
    <source>
        <dbReference type="EMBL" id="MBC2777716.1"/>
    </source>
</evidence>
<dbReference type="PANTHER" id="PTHR30069:SF40">
    <property type="entry name" value="TONB-DEPENDENT RECEPTOR NMB0964-RELATED"/>
    <property type="match status" value="1"/>
</dbReference>
<proteinExistence type="inferred from homology"/>
<dbReference type="Gene3D" id="2.170.130.10">
    <property type="entry name" value="TonB-dependent receptor, plug domain"/>
    <property type="match status" value="1"/>
</dbReference>
<keyword evidence="15" id="KW-1185">Reference proteome</keyword>
<dbReference type="PROSITE" id="PS52016">
    <property type="entry name" value="TONB_DEPENDENT_REC_3"/>
    <property type="match status" value="1"/>
</dbReference>
<keyword evidence="7 8" id="KW-0998">Cell outer membrane</keyword>
<evidence type="ECO:0000256" key="1">
    <source>
        <dbReference type="ARBA" id="ARBA00004571"/>
    </source>
</evidence>